<feature type="compositionally biased region" description="Basic residues" evidence="1">
    <location>
        <begin position="112"/>
        <end position="121"/>
    </location>
</feature>
<sequence length="297" mass="33799">MERLREERRGNSEEAGANCWERECSGENASGYDIYEASGGEEEDEDEGEEKKKRKKRTEEGRRGGLSRLDGGRRLGGGRRAKAEADVEPLFFSASCQPLLFEQERGGEEEKKKKKKKKKKRVQGECRKCLLTRHCVGTSKEEGEEEEEEEHRRAETGQGQRGRRQKTVEAEEEGEGEEEGDGGGEEEETYFLGVTEAQTVTVYARDLVARHTREDISVQRKKERKKKRRVKRGYFYRARKRYNKARKPCITSRANSTIFTSLLLPLLLLSVAGSLEVSGYLISMAGSHLAFERHAGQ</sequence>
<dbReference type="AlphaFoldDB" id="D4AJ24"/>
<dbReference type="Proteomes" id="UP000008866">
    <property type="component" value="Unassembled WGS sequence"/>
</dbReference>
<proteinExistence type="predicted"/>
<name>D4AJ24_ARTBC</name>
<evidence type="ECO:0000313" key="2">
    <source>
        <dbReference type="EMBL" id="EFE36747.1"/>
    </source>
</evidence>
<dbReference type="GeneID" id="9524501"/>
<gene>
    <name evidence="2" type="ORF">ARB_04272</name>
</gene>
<dbReference type="RefSeq" id="XP_003017392.1">
    <property type="nucleotide sequence ID" value="XM_003017346.1"/>
</dbReference>
<feature type="compositionally biased region" description="Basic and acidic residues" evidence="1">
    <location>
        <begin position="1"/>
        <end position="12"/>
    </location>
</feature>
<keyword evidence="3" id="KW-1185">Reference proteome</keyword>
<dbReference type="EMBL" id="ABSU01000001">
    <property type="protein sequence ID" value="EFE36747.1"/>
    <property type="molecule type" value="Genomic_DNA"/>
</dbReference>
<protein>
    <submittedName>
        <fullName evidence="2">Uncharacterized protein</fullName>
    </submittedName>
</protein>
<feature type="compositionally biased region" description="Basic and acidic residues" evidence="1">
    <location>
        <begin position="102"/>
        <end position="111"/>
    </location>
</feature>
<dbReference type="KEGG" id="abe:ARB_04272"/>
<comment type="caution">
    <text evidence="2">The sequence shown here is derived from an EMBL/GenBank/DDBJ whole genome shotgun (WGS) entry which is preliminary data.</text>
</comment>
<feature type="compositionally biased region" description="Acidic residues" evidence="1">
    <location>
        <begin position="170"/>
        <end position="186"/>
    </location>
</feature>
<feature type="region of interest" description="Disordered" evidence="1">
    <location>
        <begin position="139"/>
        <end position="186"/>
    </location>
</feature>
<evidence type="ECO:0000313" key="3">
    <source>
        <dbReference type="Proteomes" id="UP000008866"/>
    </source>
</evidence>
<feature type="compositionally biased region" description="Acidic residues" evidence="1">
    <location>
        <begin position="39"/>
        <end position="48"/>
    </location>
</feature>
<dbReference type="HOGENOM" id="CLU_936814_0_0_1"/>
<feature type="region of interest" description="Disordered" evidence="1">
    <location>
        <begin position="1"/>
        <end position="124"/>
    </location>
</feature>
<accession>D4AJ24</accession>
<evidence type="ECO:0000256" key="1">
    <source>
        <dbReference type="SAM" id="MobiDB-lite"/>
    </source>
</evidence>
<organism evidence="2 3">
    <name type="scientific">Arthroderma benhamiae (strain ATCC MYA-4681 / CBS 112371)</name>
    <name type="common">Trichophyton mentagrophytes</name>
    <dbReference type="NCBI Taxonomy" id="663331"/>
    <lineage>
        <taxon>Eukaryota</taxon>
        <taxon>Fungi</taxon>
        <taxon>Dikarya</taxon>
        <taxon>Ascomycota</taxon>
        <taxon>Pezizomycotina</taxon>
        <taxon>Eurotiomycetes</taxon>
        <taxon>Eurotiomycetidae</taxon>
        <taxon>Onygenales</taxon>
        <taxon>Arthrodermataceae</taxon>
        <taxon>Trichophyton</taxon>
    </lineage>
</organism>
<reference evidence="3" key="1">
    <citation type="journal article" date="2011" name="Genome Biol.">
        <title>Comparative and functional genomics provide insights into the pathogenicity of dermatophytic fungi.</title>
        <authorList>
            <person name="Burmester A."/>
            <person name="Shelest E."/>
            <person name="Gloeckner G."/>
            <person name="Heddergott C."/>
            <person name="Schindler S."/>
            <person name="Staib P."/>
            <person name="Heidel A."/>
            <person name="Felder M."/>
            <person name="Petzold A."/>
            <person name="Szafranski K."/>
            <person name="Feuermann M."/>
            <person name="Pedruzzi I."/>
            <person name="Priebe S."/>
            <person name="Groth M."/>
            <person name="Winkler R."/>
            <person name="Li W."/>
            <person name="Kniemeyer O."/>
            <person name="Schroeckh V."/>
            <person name="Hertweck C."/>
            <person name="Hube B."/>
            <person name="White T.C."/>
            <person name="Platzer M."/>
            <person name="Guthke R."/>
            <person name="Heitman J."/>
            <person name="Woestemeyer J."/>
            <person name="Zipfel P.F."/>
            <person name="Monod M."/>
            <person name="Brakhage A.A."/>
        </authorList>
    </citation>
    <scope>NUCLEOTIDE SEQUENCE [LARGE SCALE GENOMIC DNA]</scope>
    <source>
        <strain evidence="3">ATCC MYA-4681 / CBS 112371</strain>
    </source>
</reference>